<keyword evidence="3" id="KW-0808">Transferase</keyword>
<evidence type="ECO:0000256" key="1">
    <source>
        <dbReference type="ARBA" id="ARBA00009919"/>
    </source>
</evidence>
<dbReference type="EMBL" id="JANLCK010000012">
    <property type="protein sequence ID" value="MCS5727584.1"/>
    <property type="molecule type" value="Genomic_DNA"/>
</dbReference>
<dbReference type="PROSITE" id="PS50206">
    <property type="entry name" value="RHODANESE_3"/>
    <property type="match status" value="1"/>
</dbReference>
<comment type="caution">
    <text evidence="3">The sequence shown here is derived from an EMBL/GenBank/DDBJ whole genome shotgun (WGS) entry which is preliminary data.</text>
</comment>
<dbReference type="GO" id="GO:0008146">
    <property type="term" value="F:sulfotransferase activity"/>
    <property type="evidence" value="ECO:0007669"/>
    <property type="project" value="TreeGrafter"/>
</dbReference>
<dbReference type="FunFam" id="3.40.50.720:FF:000080">
    <property type="entry name" value="Thiazole biosynthesis adenylyltransferase ThiF"/>
    <property type="match status" value="1"/>
</dbReference>
<dbReference type="GO" id="GO:0016779">
    <property type="term" value="F:nucleotidyltransferase activity"/>
    <property type="evidence" value="ECO:0007669"/>
    <property type="project" value="UniProtKB-KW"/>
</dbReference>
<gene>
    <name evidence="3" type="ORF">N1028_16950</name>
</gene>
<dbReference type="InterPro" id="IPR000594">
    <property type="entry name" value="ThiF_NAD_FAD-bd"/>
</dbReference>
<proteinExistence type="inferred from homology"/>
<dbReference type="CDD" id="cd00757">
    <property type="entry name" value="ThiF_MoeB_HesA_family"/>
    <property type="match status" value="1"/>
</dbReference>
<dbReference type="Proteomes" id="UP001165587">
    <property type="component" value="Unassembled WGS sequence"/>
</dbReference>
<protein>
    <submittedName>
        <fullName evidence="3">ThiF family adenylyltransferase</fullName>
    </submittedName>
</protein>
<dbReference type="InterPro" id="IPR001763">
    <property type="entry name" value="Rhodanese-like_dom"/>
</dbReference>
<sequence length="435" mass="45573">MSLPALVSPGPELTREELVRYARQISLPQIGVEGQRRLKESRVLVLGAGGLGSPVLQYLAGAGVGVIGIVDHDVVEVSNLHRQVVHPLTSARSGVRKVASAAAALRALNPLVEVVEHDVEITPSNVLELVSEYDVVVDGTDTFEVGHIVDAACALVGKPIVWGSVLRFDGQVTVFWATAPGELARTMSDLFPTAAADADAESCAVAGVVGPACGAVGSLMAGEVLKLLVGFGTPLLGRLLVLDALDATWSEVPFSHVERRPGRSSAARGASNIGEPYSYANQGAAGVSPATRLFERQGAAGSGDALASGGSAAAPAAAPAAPAAPESISVQELKELLEARSRDEADFVLVDVRETYEYEVASIEGAELVPLGQLFTDAAREILPPQERVIVHCHHDGRSRHAAEVLRSKGWEDVVFVRGGIDAWSTEVDPSVTRY</sequence>
<keyword evidence="3" id="KW-0548">Nucleotidyltransferase</keyword>
<dbReference type="GO" id="GO:0008641">
    <property type="term" value="F:ubiquitin-like modifier activating enzyme activity"/>
    <property type="evidence" value="ECO:0007669"/>
    <property type="project" value="InterPro"/>
</dbReference>
<feature type="domain" description="Rhodanese" evidence="2">
    <location>
        <begin position="343"/>
        <end position="433"/>
    </location>
</feature>
<dbReference type="InterPro" id="IPR045886">
    <property type="entry name" value="ThiF/MoeB/HesA"/>
</dbReference>
<evidence type="ECO:0000313" key="4">
    <source>
        <dbReference type="Proteomes" id="UP001165587"/>
    </source>
</evidence>
<evidence type="ECO:0000313" key="3">
    <source>
        <dbReference type="EMBL" id="MCS5727584.1"/>
    </source>
</evidence>
<dbReference type="Pfam" id="PF00581">
    <property type="entry name" value="Rhodanese"/>
    <property type="match status" value="1"/>
</dbReference>
<dbReference type="RefSeq" id="WP_259530583.1">
    <property type="nucleotide sequence ID" value="NZ_JANLCK010000012.1"/>
</dbReference>
<dbReference type="SUPFAM" id="SSF52821">
    <property type="entry name" value="Rhodanese/Cell cycle control phosphatase"/>
    <property type="match status" value="1"/>
</dbReference>
<dbReference type="SMART" id="SM00450">
    <property type="entry name" value="RHOD"/>
    <property type="match status" value="1"/>
</dbReference>
<keyword evidence="4" id="KW-1185">Reference proteome</keyword>
<dbReference type="PANTHER" id="PTHR10953:SF102">
    <property type="entry name" value="ADENYLYLTRANSFERASE AND SULFURTRANSFERASE MOCS3"/>
    <property type="match status" value="1"/>
</dbReference>
<dbReference type="GO" id="GO:0004792">
    <property type="term" value="F:thiosulfate-cyanide sulfurtransferase activity"/>
    <property type="evidence" value="ECO:0007669"/>
    <property type="project" value="TreeGrafter"/>
</dbReference>
<reference evidence="3" key="1">
    <citation type="submission" date="2022-08" db="EMBL/GenBank/DDBJ databases">
        <authorList>
            <person name="Deng Y."/>
            <person name="Han X.-F."/>
            <person name="Zhang Y.-Q."/>
        </authorList>
    </citation>
    <scope>NUCLEOTIDE SEQUENCE</scope>
    <source>
        <strain evidence="3">CPCC 203407</strain>
    </source>
</reference>
<dbReference type="Gene3D" id="3.40.250.10">
    <property type="entry name" value="Rhodanese-like domain"/>
    <property type="match status" value="1"/>
</dbReference>
<dbReference type="SUPFAM" id="SSF69572">
    <property type="entry name" value="Activating enzymes of the ubiquitin-like proteins"/>
    <property type="match status" value="1"/>
</dbReference>
<comment type="similarity">
    <text evidence="1">Belongs to the HesA/MoeB/ThiF family.</text>
</comment>
<dbReference type="AlphaFoldDB" id="A0AA41XG40"/>
<dbReference type="InterPro" id="IPR036873">
    <property type="entry name" value="Rhodanese-like_dom_sf"/>
</dbReference>
<dbReference type="Pfam" id="PF00899">
    <property type="entry name" value="ThiF"/>
    <property type="match status" value="1"/>
</dbReference>
<accession>A0AA41XG40</accession>
<dbReference type="InterPro" id="IPR035985">
    <property type="entry name" value="Ubiquitin-activating_enz"/>
</dbReference>
<dbReference type="CDD" id="cd00158">
    <property type="entry name" value="RHOD"/>
    <property type="match status" value="1"/>
</dbReference>
<dbReference type="GO" id="GO:0005829">
    <property type="term" value="C:cytosol"/>
    <property type="evidence" value="ECO:0007669"/>
    <property type="project" value="TreeGrafter"/>
</dbReference>
<dbReference type="Gene3D" id="3.40.50.720">
    <property type="entry name" value="NAD(P)-binding Rossmann-like Domain"/>
    <property type="match status" value="1"/>
</dbReference>
<organism evidence="3 4">
    <name type="scientific">Herbiconiux oxytropis</name>
    <dbReference type="NCBI Taxonomy" id="2970915"/>
    <lineage>
        <taxon>Bacteria</taxon>
        <taxon>Bacillati</taxon>
        <taxon>Actinomycetota</taxon>
        <taxon>Actinomycetes</taxon>
        <taxon>Micrococcales</taxon>
        <taxon>Microbacteriaceae</taxon>
        <taxon>Herbiconiux</taxon>
    </lineage>
</organism>
<dbReference type="PANTHER" id="PTHR10953">
    <property type="entry name" value="UBIQUITIN-ACTIVATING ENZYME E1"/>
    <property type="match status" value="1"/>
</dbReference>
<name>A0AA41XG40_9MICO</name>
<evidence type="ECO:0000259" key="2">
    <source>
        <dbReference type="PROSITE" id="PS50206"/>
    </source>
</evidence>